<dbReference type="GO" id="GO:0016491">
    <property type="term" value="F:oxidoreductase activity"/>
    <property type="evidence" value="ECO:0007669"/>
    <property type="project" value="UniProtKB-KW"/>
</dbReference>
<dbReference type="PANTHER" id="PTHR43669">
    <property type="entry name" value="5-KETO-D-GLUCONATE 5-REDUCTASE"/>
    <property type="match status" value="1"/>
</dbReference>
<evidence type="ECO:0000256" key="2">
    <source>
        <dbReference type="ARBA" id="ARBA00023002"/>
    </source>
</evidence>
<proteinExistence type="inferred from homology"/>
<evidence type="ECO:0000256" key="1">
    <source>
        <dbReference type="ARBA" id="ARBA00006484"/>
    </source>
</evidence>
<dbReference type="STRING" id="629680.SAMN04489751_3585"/>
<dbReference type="AlphaFoldDB" id="A0A1H1X4Q7"/>
<dbReference type="InterPro" id="IPR036291">
    <property type="entry name" value="NAD(P)-bd_dom_sf"/>
</dbReference>
<dbReference type="EMBL" id="LT629739">
    <property type="protein sequence ID" value="SDT04051.1"/>
    <property type="molecule type" value="Genomic_DNA"/>
</dbReference>
<dbReference type="Pfam" id="PF00106">
    <property type="entry name" value="adh_short"/>
    <property type="match status" value="1"/>
</dbReference>
<comment type="similarity">
    <text evidence="1">Belongs to the short-chain dehydrogenases/reductases (SDR) family.</text>
</comment>
<dbReference type="OrthoDB" id="4373846at2"/>
<protein>
    <submittedName>
        <fullName evidence="3">Short chain dehydrogenase</fullName>
    </submittedName>
</protein>
<dbReference type="SUPFAM" id="SSF51735">
    <property type="entry name" value="NAD(P)-binding Rossmann-fold domains"/>
    <property type="match status" value="1"/>
</dbReference>
<name>A0A1H1X4Q7_BRESA</name>
<evidence type="ECO:0000313" key="4">
    <source>
        <dbReference type="Proteomes" id="UP000199700"/>
    </source>
</evidence>
<accession>A0A1H1X4Q7</accession>
<sequence length="104" mass="10517">MTVTYFTGETAFVTGGSAGMGAATVRAFAEAGANVAIVDLDGDPAQKLADDLAAKCLKALAVQCDVTDDDPVAAATVAWTGGTFERGQVCRQTGAGASRYPEVL</sequence>
<dbReference type="Gene3D" id="3.40.50.720">
    <property type="entry name" value="NAD(P)-binding Rossmann-like Domain"/>
    <property type="match status" value="1"/>
</dbReference>
<keyword evidence="4" id="KW-1185">Reference proteome</keyword>
<evidence type="ECO:0000313" key="3">
    <source>
        <dbReference type="EMBL" id="SDT04051.1"/>
    </source>
</evidence>
<dbReference type="PANTHER" id="PTHR43669:SF3">
    <property type="entry name" value="ALCOHOL DEHYDROGENASE, PUTATIVE (AFU_ORTHOLOGUE AFUA_3G03445)-RELATED"/>
    <property type="match status" value="1"/>
</dbReference>
<dbReference type="CDD" id="cd05233">
    <property type="entry name" value="SDR_c"/>
    <property type="match status" value="1"/>
</dbReference>
<dbReference type="InterPro" id="IPR002347">
    <property type="entry name" value="SDR_fam"/>
</dbReference>
<dbReference type="Proteomes" id="UP000199700">
    <property type="component" value="Chromosome"/>
</dbReference>
<keyword evidence="2" id="KW-0560">Oxidoreductase</keyword>
<reference evidence="3" key="1">
    <citation type="submission" date="2016-10" db="EMBL/GenBank/DDBJ databases">
        <authorList>
            <person name="Varghese N."/>
            <person name="Submissions S."/>
        </authorList>
    </citation>
    <scope>NUCLEOTIDE SEQUENCE [LARGE SCALE GENOMIC DNA]</scope>
    <source>
        <strain evidence="3">DSM 22082</strain>
    </source>
</reference>
<organism evidence="3 4">
    <name type="scientific">Brevibacterium sandarakinum</name>
    <dbReference type="NCBI Taxonomy" id="629680"/>
    <lineage>
        <taxon>Bacteria</taxon>
        <taxon>Bacillati</taxon>
        <taxon>Actinomycetota</taxon>
        <taxon>Actinomycetes</taxon>
        <taxon>Micrococcales</taxon>
        <taxon>Brevibacteriaceae</taxon>
        <taxon>Brevibacterium</taxon>
    </lineage>
</organism>
<dbReference type="RefSeq" id="WP_051298501.1">
    <property type="nucleotide sequence ID" value="NZ_LT629739.1"/>
</dbReference>
<gene>
    <name evidence="3" type="ORF">SAMN04489751_3585</name>
</gene>